<evidence type="ECO:0000259" key="5">
    <source>
        <dbReference type="PROSITE" id="PS51379"/>
    </source>
</evidence>
<dbReference type="PROSITE" id="PS00198">
    <property type="entry name" value="4FE4S_FER_1"/>
    <property type="match status" value="1"/>
</dbReference>
<dbReference type="EMBL" id="JAGVWC010000008">
    <property type="protein sequence ID" value="MBS3061210.1"/>
    <property type="molecule type" value="Genomic_DNA"/>
</dbReference>
<organism evidence="6 7">
    <name type="scientific">Candidatus Iainarchaeum sp</name>
    <dbReference type="NCBI Taxonomy" id="3101447"/>
    <lineage>
        <taxon>Archaea</taxon>
        <taxon>Candidatus Iainarchaeota</taxon>
        <taxon>Candidatus Iainarchaeia</taxon>
        <taxon>Candidatus Iainarchaeales</taxon>
        <taxon>Candidatus Iainarchaeaceae</taxon>
        <taxon>Candidatus Iainarchaeum</taxon>
    </lineage>
</organism>
<dbReference type="InterPro" id="IPR027417">
    <property type="entry name" value="P-loop_NTPase"/>
</dbReference>
<dbReference type="InterPro" id="IPR003439">
    <property type="entry name" value="ABC_transporter-like_ATP-bd"/>
</dbReference>
<dbReference type="Proteomes" id="UP000675968">
    <property type="component" value="Unassembled WGS sequence"/>
</dbReference>
<sequence length="595" mass="66696">MYTEAKKRIAVIDYDQCHPRKCGGWYCEQVCPVNRSGTECIVHEDEKQPNIIEETCIGCLICVKKCPFDAISVVNLSIDPGDPLHQFDKNQFRLHGFPLPRNNEVVGIIGQNGIGKTTALKILSGRLVPNLGKYDQPATWDAVAEKYRGKEAFAIFDQLHQNKLSVAFKPQQVDKLPQSEKGKVKELLSKVDETNGYDAVIQTLGLENILERTLDQLSGGELQKIAIAATALRNADVYFFDEPSSFLDISQRMGIAQFIRNLAQTGKSVIVVEHDLILLDYLSDKVHLMYGKPSVFGIVSQIKNSREGINEYLEGYSREENYRFRDHSIEFFGKSAKNDKTAKPLFSYPALKKTLGAFSLDIEAGSLNRHEVIGVLGPNGIGKTTFVKILAGQLDADNQKLEQKLSIAYKPQYIQPPEEEQTVEELISKETKGADLETLKRTLFGPLDVLGLWPKNVNHLSGGELQRLAIGLTLAKDSQLILLDEPSAYLDVEQRIKIAKTIRSTTEQSGKTCLVVDHDLMFIDYLSDRLMVFDGTPAVHGTCRGPFTMEAGMNKLLSKMQITLRRDHATRRPRINKHGSQLDSEQKQSGKYYYT</sequence>
<dbReference type="FunFam" id="3.40.50.300:FF:001546">
    <property type="entry name" value="RNase L inhibitor homolog"/>
    <property type="match status" value="1"/>
</dbReference>
<dbReference type="PROSITE" id="PS00211">
    <property type="entry name" value="ABC_TRANSPORTER_1"/>
    <property type="match status" value="2"/>
</dbReference>
<feature type="domain" description="ABC transporter" evidence="4">
    <location>
        <begin position="345"/>
        <end position="560"/>
    </location>
</feature>
<feature type="compositionally biased region" description="Basic residues" evidence="3">
    <location>
        <begin position="568"/>
        <end position="577"/>
    </location>
</feature>
<feature type="compositionally biased region" description="Polar residues" evidence="3">
    <location>
        <begin position="578"/>
        <end position="589"/>
    </location>
</feature>
<dbReference type="PROSITE" id="PS51379">
    <property type="entry name" value="4FE4S_FER_2"/>
    <property type="match status" value="1"/>
</dbReference>
<evidence type="ECO:0000313" key="6">
    <source>
        <dbReference type="EMBL" id="MBS3061210.1"/>
    </source>
</evidence>
<evidence type="ECO:0000259" key="4">
    <source>
        <dbReference type="PROSITE" id="PS50893"/>
    </source>
</evidence>
<name>A0A8T4L8X0_9ARCH</name>
<dbReference type="GO" id="GO:0016887">
    <property type="term" value="F:ATP hydrolysis activity"/>
    <property type="evidence" value="ECO:0007669"/>
    <property type="project" value="InterPro"/>
</dbReference>
<dbReference type="PROSITE" id="PS50893">
    <property type="entry name" value="ABC_TRANSPORTER_2"/>
    <property type="match status" value="2"/>
</dbReference>
<dbReference type="Pfam" id="PF00037">
    <property type="entry name" value="Fer4"/>
    <property type="match status" value="1"/>
</dbReference>
<evidence type="ECO:0000256" key="2">
    <source>
        <dbReference type="ARBA" id="ARBA00022840"/>
    </source>
</evidence>
<dbReference type="SUPFAM" id="SSF52540">
    <property type="entry name" value="P-loop containing nucleoside triphosphate hydrolases"/>
    <property type="match status" value="2"/>
</dbReference>
<gene>
    <name evidence="6" type="ORF">J4215_01345</name>
</gene>
<evidence type="ECO:0000313" key="7">
    <source>
        <dbReference type="Proteomes" id="UP000675968"/>
    </source>
</evidence>
<dbReference type="GO" id="GO:0016491">
    <property type="term" value="F:oxidoreductase activity"/>
    <property type="evidence" value="ECO:0007669"/>
    <property type="project" value="UniProtKB-ARBA"/>
</dbReference>
<dbReference type="SUPFAM" id="SSF54862">
    <property type="entry name" value="4Fe-4S ferredoxins"/>
    <property type="match status" value="1"/>
</dbReference>
<evidence type="ECO:0000256" key="1">
    <source>
        <dbReference type="ARBA" id="ARBA00022741"/>
    </source>
</evidence>
<keyword evidence="2" id="KW-0067">ATP-binding</keyword>
<accession>A0A8T4L8X0</accession>
<feature type="region of interest" description="Disordered" evidence="3">
    <location>
        <begin position="567"/>
        <end position="595"/>
    </location>
</feature>
<proteinExistence type="predicted"/>
<feature type="domain" description="ABC transporter" evidence="4">
    <location>
        <begin position="71"/>
        <end position="315"/>
    </location>
</feature>
<evidence type="ECO:0000256" key="3">
    <source>
        <dbReference type="SAM" id="MobiDB-lite"/>
    </source>
</evidence>
<dbReference type="InterPro" id="IPR017900">
    <property type="entry name" value="4Fe4S_Fe_S_CS"/>
</dbReference>
<dbReference type="AlphaFoldDB" id="A0A8T4L8X0"/>
<dbReference type="InterPro" id="IPR013283">
    <property type="entry name" value="RLI1"/>
</dbReference>
<feature type="domain" description="4Fe-4S ferredoxin-type" evidence="5">
    <location>
        <begin position="47"/>
        <end position="76"/>
    </location>
</feature>
<protein>
    <submittedName>
        <fullName evidence="6">Ribosome biogenesis/translation initiation ATPase RLI</fullName>
    </submittedName>
</protein>
<dbReference type="InterPro" id="IPR017871">
    <property type="entry name" value="ABC_transporter-like_CS"/>
</dbReference>
<dbReference type="SMART" id="SM00382">
    <property type="entry name" value="AAA"/>
    <property type="match status" value="2"/>
</dbReference>
<dbReference type="Gene3D" id="3.40.50.300">
    <property type="entry name" value="P-loop containing nucleotide triphosphate hydrolases"/>
    <property type="match status" value="2"/>
</dbReference>
<dbReference type="InterPro" id="IPR003593">
    <property type="entry name" value="AAA+_ATPase"/>
</dbReference>
<keyword evidence="1" id="KW-0547">Nucleotide-binding</keyword>
<dbReference type="PRINTS" id="PR01868">
    <property type="entry name" value="ABCEFAMILY"/>
</dbReference>
<reference evidence="6" key="2">
    <citation type="submission" date="2021-05" db="EMBL/GenBank/DDBJ databases">
        <title>Protein family content uncovers lineage relationships and bacterial pathway maintenance mechanisms in DPANN archaea.</title>
        <authorList>
            <person name="Castelle C.J."/>
            <person name="Meheust R."/>
            <person name="Jaffe A.L."/>
            <person name="Seitz K."/>
            <person name="Gong X."/>
            <person name="Baker B.J."/>
            <person name="Banfield J.F."/>
        </authorList>
    </citation>
    <scope>NUCLEOTIDE SEQUENCE</scope>
    <source>
        <strain evidence="6">RIFCSPLOWO2_01_FULL_AR10_48_17</strain>
    </source>
</reference>
<comment type="caution">
    <text evidence="6">The sequence shown here is derived from an EMBL/GenBank/DDBJ whole genome shotgun (WGS) entry which is preliminary data.</text>
</comment>
<dbReference type="InterPro" id="IPR017896">
    <property type="entry name" value="4Fe4S_Fe-S-bd"/>
</dbReference>
<dbReference type="Pfam" id="PF04068">
    <property type="entry name" value="Fer4_RLI"/>
    <property type="match status" value="1"/>
</dbReference>
<dbReference type="NCBIfam" id="NF009945">
    <property type="entry name" value="PRK13409.1"/>
    <property type="match status" value="1"/>
</dbReference>
<dbReference type="InterPro" id="IPR007209">
    <property type="entry name" value="RNaseL-inhib-like_metal-bd_dom"/>
</dbReference>
<dbReference type="GO" id="GO:0005524">
    <property type="term" value="F:ATP binding"/>
    <property type="evidence" value="ECO:0007669"/>
    <property type="project" value="UniProtKB-KW"/>
</dbReference>
<dbReference type="Pfam" id="PF00005">
    <property type="entry name" value="ABC_tran"/>
    <property type="match status" value="2"/>
</dbReference>
<reference evidence="6" key="1">
    <citation type="submission" date="2021-03" db="EMBL/GenBank/DDBJ databases">
        <authorList>
            <person name="Jaffe A."/>
        </authorList>
    </citation>
    <scope>NUCLEOTIDE SEQUENCE</scope>
    <source>
        <strain evidence="6">RIFCSPLOWO2_01_FULL_AR10_48_17</strain>
    </source>
</reference>
<dbReference type="PANTHER" id="PTHR19248">
    <property type="entry name" value="ATP-BINDING TRANSPORT PROTEIN-RELATED"/>
    <property type="match status" value="1"/>
</dbReference>